<dbReference type="EMBL" id="JARTFS010000012">
    <property type="protein sequence ID" value="MED4402510.1"/>
    <property type="molecule type" value="Genomic_DNA"/>
</dbReference>
<keyword evidence="10" id="KW-1185">Reference proteome</keyword>
<feature type="transmembrane region" description="Helical" evidence="8">
    <location>
        <begin position="27"/>
        <end position="47"/>
    </location>
</feature>
<feature type="transmembrane region" description="Helical" evidence="8">
    <location>
        <begin position="289"/>
        <end position="313"/>
    </location>
</feature>
<dbReference type="Proteomes" id="UP001342826">
    <property type="component" value="Unassembled WGS sequence"/>
</dbReference>
<evidence type="ECO:0000313" key="10">
    <source>
        <dbReference type="Proteomes" id="UP001342826"/>
    </source>
</evidence>
<sequence length="385" mass="43930">MIKNGLIFSFQKEGDEKKMQEKDTITVFQMSLIIMMVIGLQNHVIVIRPLIQTAGRDGWMSVLITASITLVWGILILYIQKGMNQEHLYSWLKKQAGKPIAFILCLFIYIYCVILVTVTLKETITWTSITFLQHTPIIIPIIMMIILCILAALTSLRTIAITTFFLLFFVVVFGFFVAITNLQVKDYSLLLPILENGYFPVIKGTVYPGAGMGELLILLFLQHRFSNKIRYRNIFWNIIILTILTIGPLIGGIIEFGPKEAGIQRFTAFEEWGLVSLGRYVEHLDFLSIYQWLSGAFIRITVFFFISVEIFLIKNKKLKLIPLFLISCTAMIAVASPISDFTFYRILKDYILPGTLGFCFLLSFVLTFIVIRANVRKSEKRGPAS</sequence>
<evidence type="ECO:0000256" key="6">
    <source>
        <dbReference type="ARBA" id="ARBA00022989"/>
    </source>
</evidence>
<keyword evidence="4" id="KW-0309">Germination</keyword>
<feature type="transmembrane region" description="Helical" evidence="8">
    <location>
        <begin position="320"/>
        <end position="338"/>
    </location>
</feature>
<dbReference type="PANTHER" id="PTHR34975">
    <property type="entry name" value="SPORE GERMINATION PROTEIN A2"/>
    <property type="match status" value="1"/>
</dbReference>
<feature type="transmembrane region" description="Helical" evidence="8">
    <location>
        <begin position="234"/>
        <end position="254"/>
    </location>
</feature>
<feature type="transmembrane region" description="Helical" evidence="8">
    <location>
        <begin position="165"/>
        <end position="184"/>
    </location>
</feature>
<protein>
    <submittedName>
        <fullName evidence="9">Endospore germination permease</fullName>
    </submittedName>
</protein>
<dbReference type="InterPro" id="IPR004761">
    <property type="entry name" value="Spore_GerAB"/>
</dbReference>
<keyword evidence="6 8" id="KW-1133">Transmembrane helix</keyword>
<evidence type="ECO:0000313" key="9">
    <source>
        <dbReference type="EMBL" id="MED4402510.1"/>
    </source>
</evidence>
<comment type="subcellular location">
    <subcellularLocation>
        <location evidence="1">Membrane</location>
        <topology evidence="1">Multi-pass membrane protein</topology>
    </subcellularLocation>
</comment>
<evidence type="ECO:0000256" key="1">
    <source>
        <dbReference type="ARBA" id="ARBA00004141"/>
    </source>
</evidence>
<feature type="transmembrane region" description="Helical" evidence="8">
    <location>
        <begin position="100"/>
        <end position="120"/>
    </location>
</feature>
<gene>
    <name evidence="9" type="ORF">P9271_14420</name>
</gene>
<dbReference type="NCBIfam" id="TIGR00912">
    <property type="entry name" value="2A0309"/>
    <property type="match status" value="1"/>
</dbReference>
<keyword evidence="3" id="KW-0813">Transport</keyword>
<dbReference type="Pfam" id="PF03845">
    <property type="entry name" value="Spore_permease"/>
    <property type="match status" value="1"/>
</dbReference>
<dbReference type="PANTHER" id="PTHR34975:SF2">
    <property type="entry name" value="SPORE GERMINATION PROTEIN A2"/>
    <property type="match status" value="1"/>
</dbReference>
<evidence type="ECO:0000256" key="7">
    <source>
        <dbReference type="ARBA" id="ARBA00023136"/>
    </source>
</evidence>
<accession>A0ABU6NZI5</accession>
<organism evidence="9 10">
    <name type="scientific">Metabacillus fastidiosus</name>
    <dbReference type="NCBI Taxonomy" id="1458"/>
    <lineage>
        <taxon>Bacteria</taxon>
        <taxon>Bacillati</taxon>
        <taxon>Bacillota</taxon>
        <taxon>Bacilli</taxon>
        <taxon>Bacillales</taxon>
        <taxon>Bacillaceae</taxon>
        <taxon>Metabacillus</taxon>
    </lineage>
</organism>
<comment type="similarity">
    <text evidence="2">Belongs to the amino acid-polyamine-organocation (APC) superfamily. Spore germination protein (SGP) (TC 2.A.3.9) family.</text>
</comment>
<dbReference type="RefSeq" id="WP_328015450.1">
    <property type="nucleotide sequence ID" value="NZ_JARTFS010000012.1"/>
</dbReference>
<evidence type="ECO:0000256" key="3">
    <source>
        <dbReference type="ARBA" id="ARBA00022448"/>
    </source>
</evidence>
<feature type="transmembrane region" description="Helical" evidence="8">
    <location>
        <begin position="350"/>
        <end position="371"/>
    </location>
</feature>
<keyword evidence="7 8" id="KW-0472">Membrane</keyword>
<feature type="transmembrane region" description="Helical" evidence="8">
    <location>
        <begin position="204"/>
        <end position="222"/>
    </location>
</feature>
<keyword evidence="5 8" id="KW-0812">Transmembrane</keyword>
<evidence type="ECO:0000256" key="5">
    <source>
        <dbReference type="ARBA" id="ARBA00022692"/>
    </source>
</evidence>
<evidence type="ECO:0000256" key="8">
    <source>
        <dbReference type="SAM" id="Phobius"/>
    </source>
</evidence>
<comment type="caution">
    <text evidence="9">The sequence shown here is derived from an EMBL/GenBank/DDBJ whole genome shotgun (WGS) entry which is preliminary data.</text>
</comment>
<evidence type="ECO:0000256" key="4">
    <source>
        <dbReference type="ARBA" id="ARBA00022544"/>
    </source>
</evidence>
<evidence type="ECO:0000256" key="2">
    <source>
        <dbReference type="ARBA" id="ARBA00007998"/>
    </source>
</evidence>
<feature type="transmembrane region" description="Helical" evidence="8">
    <location>
        <begin position="59"/>
        <end position="79"/>
    </location>
</feature>
<name>A0ABU6NZI5_9BACI</name>
<proteinExistence type="inferred from homology"/>
<reference evidence="9 10" key="1">
    <citation type="submission" date="2023-03" db="EMBL/GenBank/DDBJ databases">
        <title>Bacillus Genome Sequencing.</title>
        <authorList>
            <person name="Dunlap C."/>
        </authorList>
    </citation>
    <scope>NUCLEOTIDE SEQUENCE [LARGE SCALE GENOMIC DNA]</scope>
    <source>
        <strain evidence="9 10">NRS-1717</strain>
    </source>
</reference>
<feature type="transmembrane region" description="Helical" evidence="8">
    <location>
        <begin position="132"/>
        <end position="153"/>
    </location>
</feature>